<proteinExistence type="predicted"/>
<evidence type="ECO:0000256" key="1">
    <source>
        <dbReference type="SAM" id="Phobius"/>
    </source>
</evidence>
<dbReference type="RefSeq" id="WP_095160169.1">
    <property type="nucleotide sequence ID" value="NZ_JASHIF010000012.1"/>
</dbReference>
<dbReference type="Proteomes" id="UP001236507">
    <property type="component" value="Unassembled WGS sequence"/>
</dbReference>
<comment type="caution">
    <text evidence="2">The sequence shown here is derived from an EMBL/GenBank/DDBJ whole genome shotgun (WGS) entry which is preliminary data.</text>
</comment>
<dbReference type="EMBL" id="JASHIF010000012">
    <property type="protein sequence ID" value="MDI9860609.1"/>
    <property type="molecule type" value="Genomic_DNA"/>
</dbReference>
<protein>
    <recommendedName>
        <fullName evidence="4">YbbR-like domain-containing protein</fullName>
    </recommendedName>
</protein>
<gene>
    <name evidence="2" type="ORF">QM524_15445</name>
</gene>
<dbReference type="Gene3D" id="2.170.120.40">
    <property type="entry name" value="YbbR-like domain"/>
    <property type="match status" value="1"/>
</dbReference>
<keyword evidence="1" id="KW-0472">Membrane</keyword>
<name>A0ABT6YAK3_9BACT</name>
<sequence length="224" mass="25624">MKPNTSKTDYRAFFLSILAATVFWIMNALNKDGYSQKISFPLRFTYNDSLYIPTQPLPEKITVHVTGNGWSLLRKALALDVAPVYYSINKPLKTKFLNTGSLADSLSDYIKDVRVNYVVTDRFELEFDKKVKRIIRLRVDSLSIPLQERYIVSSVINLNPSTIEVEGPESTLNELGETLNVKVPGRRIQDNYDDEIRIPLPKNSYLKANKERVSVSFEVAELLK</sequence>
<accession>A0ABT6YAK3</accession>
<evidence type="ECO:0008006" key="4">
    <source>
        <dbReference type="Google" id="ProtNLM"/>
    </source>
</evidence>
<reference evidence="2 3" key="1">
    <citation type="submission" date="2023-05" db="EMBL/GenBank/DDBJ databases">
        <title>Novel species of genus Flectobacillus isolated from stream in China.</title>
        <authorList>
            <person name="Lu H."/>
        </authorList>
    </citation>
    <scope>NUCLEOTIDE SEQUENCE [LARGE SCALE GENOMIC DNA]</scope>
    <source>
        <strain evidence="2 3">KCTC 42575</strain>
    </source>
</reference>
<keyword evidence="1" id="KW-0812">Transmembrane</keyword>
<evidence type="ECO:0000313" key="3">
    <source>
        <dbReference type="Proteomes" id="UP001236507"/>
    </source>
</evidence>
<feature type="transmembrane region" description="Helical" evidence="1">
    <location>
        <begin position="12"/>
        <end position="29"/>
    </location>
</feature>
<keyword evidence="3" id="KW-1185">Reference proteome</keyword>
<organism evidence="2 3">
    <name type="scientific">Flectobacillus roseus</name>
    <dbReference type="NCBI Taxonomy" id="502259"/>
    <lineage>
        <taxon>Bacteria</taxon>
        <taxon>Pseudomonadati</taxon>
        <taxon>Bacteroidota</taxon>
        <taxon>Cytophagia</taxon>
        <taxon>Cytophagales</taxon>
        <taxon>Flectobacillaceae</taxon>
        <taxon>Flectobacillus</taxon>
    </lineage>
</organism>
<evidence type="ECO:0000313" key="2">
    <source>
        <dbReference type="EMBL" id="MDI9860609.1"/>
    </source>
</evidence>
<keyword evidence="1" id="KW-1133">Transmembrane helix</keyword>